<feature type="region of interest" description="Disordered" evidence="1">
    <location>
        <begin position="40"/>
        <end position="87"/>
    </location>
</feature>
<organism evidence="2 3">
    <name type="scientific">Periplaneta americana</name>
    <name type="common">American cockroach</name>
    <name type="synonym">Blatta americana</name>
    <dbReference type="NCBI Taxonomy" id="6978"/>
    <lineage>
        <taxon>Eukaryota</taxon>
        <taxon>Metazoa</taxon>
        <taxon>Ecdysozoa</taxon>
        <taxon>Arthropoda</taxon>
        <taxon>Hexapoda</taxon>
        <taxon>Insecta</taxon>
        <taxon>Pterygota</taxon>
        <taxon>Neoptera</taxon>
        <taxon>Polyneoptera</taxon>
        <taxon>Dictyoptera</taxon>
        <taxon>Blattodea</taxon>
        <taxon>Blattoidea</taxon>
        <taxon>Blattidae</taxon>
        <taxon>Blattinae</taxon>
        <taxon>Periplaneta</taxon>
    </lineage>
</organism>
<evidence type="ECO:0000313" key="3">
    <source>
        <dbReference type="Proteomes" id="UP001148838"/>
    </source>
</evidence>
<name>A0ABQ8TAW5_PERAM</name>
<proteinExistence type="predicted"/>
<evidence type="ECO:0000256" key="1">
    <source>
        <dbReference type="SAM" id="MobiDB-lite"/>
    </source>
</evidence>
<reference evidence="2 3" key="1">
    <citation type="journal article" date="2022" name="Allergy">
        <title>Genome assembly and annotation of Periplaneta americana reveal a comprehensive cockroach allergen profile.</title>
        <authorList>
            <person name="Wang L."/>
            <person name="Xiong Q."/>
            <person name="Saelim N."/>
            <person name="Wang L."/>
            <person name="Nong W."/>
            <person name="Wan A.T."/>
            <person name="Shi M."/>
            <person name="Liu X."/>
            <person name="Cao Q."/>
            <person name="Hui J.H.L."/>
            <person name="Sookrung N."/>
            <person name="Leung T.F."/>
            <person name="Tungtrongchitr A."/>
            <person name="Tsui S.K.W."/>
        </authorList>
    </citation>
    <scope>NUCLEOTIDE SEQUENCE [LARGE SCALE GENOMIC DNA]</scope>
    <source>
        <strain evidence="2">PWHHKU_190912</strain>
    </source>
</reference>
<evidence type="ECO:0000313" key="2">
    <source>
        <dbReference type="EMBL" id="KAJ4443680.1"/>
    </source>
</evidence>
<keyword evidence="3" id="KW-1185">Reference proteome</keyword>
<comment type="caution">
    <text evidence="2">The sequence shown here is derived from an EMBL/GenBank/DDBJ whole genome shotgun (WGS) entry which is preliminary data.</text>
</comment>
<protein>
    <submittedName>
        <fullName evidence="2">Uncharacterized protein</fullName>
    </submittedName>
</protein>
<sequence length="173" mass="19539">MPCPSQTSGFNVPNYVRPADVPAGVEHHGDPGLHVQLHAASEPHHRHRGHGGARQQDGPAPRRRRLGVRGPAPTPVNSSMTTPAPTQESRIAMAKEAFNRKGSIFCGPLEKELRKRLVKCFVWSVVLYGGRSMDITRSEEKRLEAFEMWIWRRMERVKWTDRIRNEAVFGNNG</sequence>
<gene>
    <name evidence="2" type="ORF">ANN_05355</name>
</gene>
<accession>A0ABQ8TAW5</accession>
<dbReference type="EMBL" id="JAJSOF020000013">
    <property type="protein sequence ID" value="KAJ4443680.1"/>
    <property type="molecule type" value="Genomic_DNA"/>
</dbReference>
<dbReference type="Proteomes" id="UP001148838">
    <property type="component" value="Unassembled WGS sequence"/>
</dbReference>
<feature type="compositionally biased region" description="Polar residues" evidence="1">
    <location>
        <begin position="75"/>
        <end position="87"/>
    </location>
</feature>